<dbReference type="InterPro" id="IPR041575">
    <property type="entry name" value="Rubredoxin_C"/>
</dbReference>
<feature type="domain" description="NADH-rubredoxin oxidoreductase C-terminal" evidence="6">
    <location>
        <begin position="358"/>
        <end position="425"/>
    </location>
</feature>
<dbReference type="EMBL" id="CP101717">
    <property type="protein sequence ID" value="WLD59558.1"/>
    <property type="molecule type" value="Genomic_DNA"/>
</dbReference>
<dbReference type="Gene3D" id="3.30.390.30">
    <property type="match status" value="1"/>
</dbReference>
<keyword evidence="3" id="KW-0285">Flavoprotein</keyword>
<evidence type="ECO:0000259" key="6">
    <source>
        <dbReference type="Pfam" id="PF18267"/>
    </source>
</evidence>
<proteinExistence type="inferred from homology"/>
<keyword evidence="4" id="KW-0274">FAD</keyword>
<dbReference type="Gene3D" id="3.50.50.60">
    <property type="entry name" value="FAD/NAD(P)-binding domain"/>
    <property type="match status" value="2"/>
</dbReference>
<dbReference type="RefSeq" id="WP_304996850.1">
    <property type="nucleotide sequence ID" value="NZ_CP101717.1"/>
</dbReference>
<dbReference type="InterPro" id="IPR036188">
    <property type="entry name" value="FAD/NAD-bd_sf"/>
</dbReference>
<name>A0AB38YJR4_9GAMM</name>
<reference evidence="7" key="1">
    <citation type="submission" date="2022-07" db="EMBL/GenBank/DDBJ databases">
        <title>Complete genome sequence of Salinispirillum sp. LH10-3-1 capable of multiple carbohydrate inversion isolated from a soda lake.</title>
        <authorList>
            <person name="Liu J."/>
            <person name="Zhai Y."/>
            <person name="Zhang H."/>
            <person name="Yang H."/>
            <person name="Qu J."/>
            <person name="Li J."/>
        </authorList>
    </citation>
    <scope>NUCLEOTIDE SEQUENCE</scope>
    <source>
        <strain evidence="7">LH 10-3-1</strain>
    </source>
</reference>
<dbReference type="PANTHER" id="PTHR43429:SF3">
    <property type="entry name" value="NITRITE REDUCTASE [NAD(P)H]"/>
    <property type="match status" value="1"/>
</dbReference>
<organism evidence="7">
    <name type="scientific">Salinispirillum sp. LH 10-3-1</name>
    <dbReference type="NCBI Taxonomy" id="2952525"/>
    <lineage>
        <taxon>Bacteria</taxon>
        <taxon>Pseudomonadati</taxon>
        <taxon>Pseudomonadota</taxon>
        <taxon>Gammaproteobacteria</taxon>
        <taxon>Oceanospirillales</taxon>
        <taxon>Saccharospirillaceae</taxon>
        <taxon>Salinispirillum</taxon>
    </lineage>
</organism>
<dbReference type="PANTHER" id="PTHR43429">
    <property type="entry name" value="PYRIDINE NUCLEOTIDE-DISULFIDE OXIDOREDUCTASE DOMAIN-CONTAINING"/>
    <property type="match status" value="1"/>
</dbReference>
<accession>A0AB38YJR4</accession>
<dbReference type="AlphaFoldDB" id="A0AB38YJR4"/>
<evidence type="ECO:0000256" key="1">
    <source>
        <dbReference type="ARBA" id="ARBA00001974"/>
    </source>
</evidence>
<comment type="similarity">
    <text evidence="2">Belongs to the FAD-dependent oxidoreductase family.</text>
</comment>
<evidence type="ECO:0000256" key="4">
    <source>
        <dbReference type="ARBA" id="ARBA00022827"/>
    </source>
</evidence>
<feature type="domain" description="FAD/NAD(P)-binding" evidence="5">
    <location>
        <begin position="47"/>
        <end position="322"/>
    </location>
</feature>
<dbReference type="InterPro" id="IPR016156">
    <property type="entry name" value="FAD/NAD-linked_Rdtase_dimer_sf"/>
</dbReference>
<evidence type="ECO:0000256" key="2">
    <source>
        <dbReference type="ARBA" id="ARBA00006442"/>
    </source>
</evidence>
<dbReference type="Pfam" id="PF18267">
    <property type="entry name" value="Rubredoxin_C"/>
    <property type="match status" value="1"/>
</dbReference>
<dbReference type="SUPFAM" id="SSF51905">
    <property type="entry name" value="FAD/NAD(P)-binding domain"/>
    <property type="match status" value="2"/>
</dbReference>
<protein>
    <submittedName>
        <fullName evidence="7">FAD-dependent oxidoreductase</fullName>
    </submittedName>
</protein>
<dbReference type="InterPro" id="IPR023753">
    <property type="entry name" value="FAD/NAD-binding_dom"/>
</dbReference>
<dbReference type="GO" id="GO:0016491">
    <property type="term" value="F:oxidoreductase activity"/>
    <property type="evidence" value="ECO:0007669"/>
    <property type="project" value="InterPro"/>
</dbReference>
<comment type="cofactor">
    <cofactor evidence="1">
        <name>FAD</name>
        <dbReference type="ChEBI" id="CHEBI:57692"/>
    </cofactor>
</comment>
<dbReference type="InterPro" id="IPR050260">
    <property type="entry name" value="FAD-bd_OxRdtase"/>
</dbReference>
<dbReference type="PRINTS" id="PR00368">
    <property type="entry name" value="FADPNR"/>
</dbReference>
<dbReference type="PRINTS" id="PR00411">
    <property type="entry name" value="PNDRDTASEI"/>
</dbReference>
<evidence type="ECO:0000313" key="7">
    <source>
        <dbReference type="EMBL" id="WLD59558.1"/>
    </source>
</evidence>
<evidence type="ECO:0000256" key="3">
    <source>
        <dbReference type="ARBA" id="ARBA00022630"/>
    </source>
</evidence>
<sequence length="451" mass="48393">MSNGARINHRHGVFGSSAFFWTKFGGRVMHIPSRHNLNGLPDTGEHWVLVGHGMAAMRLLEQLVEHQKPGVRMTVISGEAVGGYNRLGLSDVLAGKRSAEALLSKPRTWYEQAGITWVQGWVEAINRTDKVISLQGGRQMGFDRLILSTGSSACLPDIPGVSGTGVQVFRTLQDADTLMQLSSQDRAVVLGGGLLGIEAAVGLAGRGVAVTLLHRGSWLMNRQLDAFAAGWLCEALEARGVQIQLNACATHIERADGVITGVLFSDGQRRAANVVVAAMGVRANTELAERAGLQVDGGIVVNDQMQTSDAAIWALGECVSHRGQTYGLVAPLYEQADVLAELLCHPHAKATYTGSVTSTHLKVSGVPVFSSGDTSGEGTESLVWQDRQQRHYKRLFLRAGRLVGAVLYGDIADGAFYQQLIQQKTEVDAWRNHLIFGAAHCGIDSQTQAAA</sequence>
<evidence type="ECO:0000259" key="5">
    <source>
        <dbReference type="Pfam" id="PF07992"/>
    </source>
</evidence>
<dbReference type="Pfam" id="PF07992">
    <property type="entry name" value="Pyr_redox_2"/>
    <property type="match status" value="1"/>
</dbReference>
<gene>
    <name evidence="7" type="ORF">NFC81_07195</name>
</gene>